<name>B8MHZ5_TALSN</name>
<dbReference type="InterPro" id="IPR051335">
    <property type="entry name" value="Alanyl-tRNA_Editing_Enzymes"/>
</dbReference>
<evidence type="ECO:0000259" key="4">
    <source>
        <dbReference type="PROSITE" id="PS50860"/>
    </source>
</evidence>
<evidence type="ECO:0000256" key="2">
    <source>
        <dbReference type="ARBA" id="ARBA00004496"/>
    </source>
</evidence>
<evidence type="ECO:0000256" key="3">
    <source>
        <dbReference type="ARBA" id="ARBA00008429"/>
    </source>
</evidence>
<dbReference type="GO" id="GO:0004813">
    <property type="term" value="F:alanine-tRNA ligase activity"/>
    <property type="evidence" value="ECO:0007669"/>
    <property type="project" value="InterPro"/>
</dbReference>
<evidence type="ECO:0000313" key="6">
    <source>
        <dbReference type="Proteomes" id="UP000001745"/>
    </source>
</evidence>
<dbReference type="OrthoDB" id="288942at2759"/>
<protein>
    <submittedName>
        <fullName evidence="5">Alanyl-tRNA synthetase, putative</fullName>
    </submittedName>
</protein>
<dbReference type="InterPro" id="IPR018165">
    <property type="entry name" value="Ala-tRNA-synth_IIc_core"/>
</dbReference>
<dbReference type="EMBL" id="EQ962656">
    <property type="protein sequence ID" value="EED17157.1"/>
    <property type="molecule type" value="Genomic_DNA"/>
</dbReference>
<dbReference type="Proteomes" id="UP000001745">
    <property type="component" value="Unassembled WGS sequence"/>
</dbReference>
<dbReference type="SUPFAM" id="SSF50447">
    <property type="entry name" value="Translation proteins"/>
    <property type="match status" value="1"/>
</dbReference>
<dbReference type="InParanoid" id="B8MHZ5"/>
<feature type="domain" description="Alanyl-transfer RNA synthetases family profile" evidence="4">
    <location>
        <begin position="56"/>
        <end position="303"/>
    </location>
</feature>
<comment type="subcellular location">
    <subcellularLocation>
        <location evidence="2">Cytoplasm</location>
    </subcellularLocation>
</comment>
<evidence type="ECO:0000313" key="5">
    <source>
        <dbReference type="EMBL" id="EED17157.1"/>
    </source>
</evidence>
<dbReference type="eggNOG" id="KOG2105">
    <property type="taxonomic scope" value="Eukaryota"/>
</dbReference>
<organism evidence="5 6">
    <name type="scientific">Talaromyces stipitatus (strain ATCC 10500 / CBS 375.48 / QM 6759 / NRRL 1006)</name>
    <name type="common">Penicillium stipitatum</name>
    <dbReference type="NCBI Taxonomy" id="441959"/>
    <lineage>
        <taxon>Eukaryota</taxon>
        <taxon>Fungi</taxon>
        <taxon>Dikarya</taxon>
        <taxon>Ascomycota</taxon>
        <taxon>Pezizomycotina</taxon>
        <taxon>Eurotiomycetes</taxon>
        <taxon>Eurotiomycetidae</taxon>
        <taxon>Eurotiales</taxon>
        <taxon>Trichocomaceae</taxon>
        <taxon>Talaromyces</taxon>
        <taxon>Talaromyces sect. Talaromyces</taxon>
    </lineage>
</organism>
<keyword evidence="6" id="KW-1185">Reference proteome</keyword>
<dbReference type="OMA" id="MPVEIDF"/>
<dbReference type="Gene3D" id="2.40.30.130">
    <property type="match status" value="1"/>
</dbReference>
<dbReference type="InterPro" id="IPR009000">
    <property type="entry name" value="Transl_B-barrel_sf"/>
</dbReference>
<dbReference type="GO" id="GO:0005524">
    <property type="term" value="F:ATP binding"/>
    <property type="evidence" value="ECO:0007669"/>
    <property type="project" value="InterPro"/>
</dbReference>
<reference evidence="6" key="1">
    <citation type="journal article" date="2015" name="Genome Announc.">
        <title>Genome sequence of the AIDS-associated pathogen Penicillium marneffei (ATCC18224) and its near taxonomic relative Talaromyces stipitatus (ATCC10500).</title>
        <authorList>
            <person name="Nierman W.C."/>
            <person name="Fedorova-Abrams N.D."/>
            <person name="Andrianopoulos A."/>
        </authorList>
    </citation>
    <scope>NUCLEOTIDE SEQUENCE [LARGE SCALE GENOMIC DNA]</scope>
    <source>
        <strain evidence="6">ATCC 10500 / CBS 375.48 / QM 6759 / NRRL 1006</strain>
    </source>
</reference>
<dbReference type="Pfam" id="PF07973">
    <property type="entry name" value="tRNA_SAD"/>
    <property type="match status" value="1"/>
</dbReference>
<dbReference type="GO" id="GO:0005737">
    <property type="term" value="C:cytoplasm"/>
    <property type="evidence" value="ECO:0007669"/>
    <property type="project" value="UniProtKB-SubCell"/>
</dbReference>
<dbReference type="RefSeq" id="XP_002484391.1">
    <property type="nucleotide sequence ID" value="XM_002484346.1"/>
</dbReference>
<comment type="similarity">
    <text evidence="3">Belongs to the class-II aminoacyl-tRNA synthetase family. Alax-L subfamily.</text>
</comment>
<dbReference type="SUPFAM" id="SSF55186">
    <property type="entry name" value="ThrRS/AlaRS common domain"/>
    <property type="match status" value="1"/>
</dbReference>
<keyword evidence="5" id="KW-0030">Aminoacyl-tRNA synthetase</keyword>
<evidence type="ECO:0000256" key="1">
    <source>
        <dbReference type="ARBA" id="ARBA00001947"/>
    </source>
</evidence>
<dbReference type="SMART" id="SM00863">
    <property type="entry name" value="tRNA_SAD"/>
    <property type="match status" value="1"/>
</dbReference>
<comment type="cofactor">
    <cofactor evidence="1">
        <name>Zn(2+)</name>
        <dbReference type="ChEBI" id="CHEBI:29105"/>
    </cofactor>
</comment>
<dbReference type="PANTHER" id="PTHR43462">
    <property type="entry name" value="ALANYL-TRNA EDITING PROTEIN"/>
    <property type="match status" value="1"/>
</dbReference>
<keyword evidence="5" id="KW-0436">Ligase</keyword>
<dbReference type="GeneID" id="8098479"/>
<gene>
    <name evidence="5" type="ORF">TSTA_022130</name>
</gene>
<dbReference type="PROSITE" id="PS50860">
    <property type="entry name" value="AA_TRNA_LIGASE_II_ALA"/>
    <property type="match status" value="1"/>
</dbReference>
<dbReference type="HOGENOM" id="CLU_004485_3_0_1"/>
<dbReference type="AlphaFoldDB" id="B8MHZ5"/>
<dbReference type="STRING" id="441959.B8MHZ5"/>
<dbReference type="PhylomeDB" id="B8MHZ5"/>
<dbReference type="InterPro" id="IPR012947">
    <property type="entry name" value="tRNA_SAD"/>
</dbReference>
<dbReference type="InterPro" id="IPR018163">
    <property type="entry name" value="Thr/Ala-tRNA-synth_IIc_edit"/>
</dbReference>
<dbReference type="PANTHER" id="PTHR43462:SF2">
    <property type="entry name" value="THREONYL AND ALANYL TRNA SYNTHETASE SECOND ADDITIONAL DOMAIN-CONTAINING PROTEIN"/>
    <property type="match status" value="1"/>
</dbReference>
<dbReference type="FunFam" id="3.30.980.10:FF:000008">
    <property type="entry name" value="Similar to alanyl-tRNA synthetase"/>
    <property type="match status" value="1"/>
</dbReference>
<proteinExistence type="inferred from homology"/>
<dbReference type="GO" id="GO:0003676">
    <property type="term" value="F:nucleic acid binding"/>
    <property type="evidence" value="ECO:0007669"/>
    <property type="project" value="InterPro"/>
</dbReference>
<dbReference type="Gene3D" id="3.30.980.10">
    <property type="entry name" value="Threonyl-trna Synthetase, Chain A, domain 2"/>
    <property type="match status" value="1"/>
</dbReference>
<sequence>MAPPCQAKGVGDSFDQWRMKIYAVKFIPAYWYSTFYLSPSVLLPCPLDPMASTTRTSLVFQHDAKLNQLETTVILVRPFGDIEELNRQTFKIGGNEDYVVVTEKTIFHPQGGGQPCDVGSMIGSTGLIFTVTAVRMDAVYDGQVMHLGNFKSEDAASSVKTFNSGENIQQAIDVDKRLLYSRLHTAGHVLGASVRHLVKNEVKDFAELKASHFPGAAACEFQGLIDGKWKDAIQQKVDDSIAAKLLVSVEWWDENEFRRRGLDYMIPDSSLVAPGEKFRVVNIAGLDVYPCGGTHVETTDLCGRTTVRKITRKQGQSKISYSVD</sequence>
<accession>B8MHZ5</accession>
<dbReference type="GO" id="GO:0006419">
    <property type="term" value="P:alanyl-tRNA aminoacylation"/>
    <property type="evidence" value="ECO:0007669"/>
    <property type="project" value="InterPro"/>
</dbReference>
<dbReference type="VEuPathDB" id="FungiDB:TSTA_022130"/>